<dbReference type="PATRIC" id="fig|999552.6.peg.2127"/>
<evidence type="ECO:0000313" key="3">
    <source>
        <dbReference type="Proteomes" id="UP000018780"/>
    </source>
</evidence>
<proteinExistence type="predicted"/>
<dbReference type="Proteomes" id="UP000018780">
    <property type="component" value="Chromosome"/>
</dbReference>
<dbReference type="InterPro" id="IPR025187">
    <property type="entry name" value="DUF4112"/>
</dbReference>
<name>V9VSR7_9RHOB</name>
<dbReference type="AlphaFoldDB" id="V9VSR7"/>
<dbReference type="Pfam" id="PF13430">
    <property type="entry name" value="DUF4112"/>
    <property type="match status" value="1"/>
</dbReference>
<evidence type="ECO:0000256" key="1">
    <source>
        <dbReference type="SAM" id="MobiDB-lite"/>
    </source>
</evidence>
<protein>
    <recommendedName>
        <fullName evidence="4">DUF4112 domain-containing protein</fullName>
    </recommendedName>
</protein>
<dbReference type="RefSeq" id="WP_024090374.1">
    <property type="nucleotide sequence ID" value="NC_023135.1"/>
</dbReference>
<feature type="compositionally biased region" description="Basic and acidic residues" evidence="1">
    <location>
        <begin position="149"/>
        <end position="159"/>
    </location>
</feature>
<dbReference type="PANTHER" id="PTHR35519:SF2">
    <property type="entry name" value="PH DOMAIN PROTEIN"/>
    <property type="match status" value="1"/>
</dbReference>
<dbReference type="EMBL" id="CP006773">
    <property type="protein sequence ID" value="AHD01078.1"/>
    <property type="molecule type" value="Genomic_DNA"/>
</dbReference>
<sequence>MPKAALHEDQLRSLESLAHRMDRAFRIPLIGTRVGWDSILGLVPGAGDAIALLPAGYILLSGHRMGASKGTLARMAANIGIDTLVGAIPLIGDLFDIGWKANVRNVALLRRHLKHTAAQDEALAKRLARRSDSNRTAPRQATAVHPHRRDIERSTRPQS</sequence>
<accession>V9VSR7</accession>
<gene>
    <name evidence="2" type="ORF">METH_10645</name>
</gene>
<evidence type="ECO:0000313" key="2">
    <source>
        <dbReference type="EMBL" id="AHD01078.1"/>
    </source>
</evidence>
<dbReference type="KEGG" id="lmd:METH_10645"/>
<dbReference type="OrthoDB" id="513552at2"/>
<dbReference type="PANTHER" id="PTHR35519">
    <property type="entry name" value="MEMBRANE PROTEINS"/>
    <property type="match status" value="1"/>
</dbReference>
<keyword evidence="3" id="KW-1185">Reference proteome</keyword>
<dbReference type="HOGENOM" id="CLU_116315_1_0_5"/>
<reference evidence="2 3" key="1">
    <citation type="submission" date="2013-09" db="EMBL/GenBank/DDBJ databases">
        <authorList>
            <consortium name="DOE Joint Genome Institute"/>
            <person name="Klenk H.-P."/>
            <person name="Huntemann M."/>
            <person name="Han J."/>
            <person name="Chen A."/>
            <person name="Kyrpides N."/>
            <person name="Mavromatis K."/>
            <person name="Markowitz V."/>
            <person name="Palaniappan K."/>
            <person name="Ivanova N."/>
            <person name="Schaumberg A."/>
            <person name="Pati A."/>
            <person name="Liolios K."/>
            <person name="Nordberg H.P."/>
            <person name="Cantor M.N."/>
            <person name="Hua S.X."/>
            <person name="Woyke T."/>
        </authorList>
    </citation>
    <scope>NUCLEOTIDE SEQUENCE [LARGE SCALE GENOMIC DNA]</scope>
    <source>
        <strain evidence="2 3">DSM 14336</strain>
    </source>
</reference>
<evidence type="ECO:0008006" key="4">
    <source>
        <dbReference type="Google" id="ProtNLM"/>
    </source>
</evidence>
<organism evidence="2 3">
    <name type="scientific">Leisingera methylohalidivorans DSM 14336</name>
    <dbReference type="NCBI Taxonomy" id="999552"/>
    <lineage>
        <taxon>Bacteria</taxon>
        <taxon>Pseudomonadati</taxon>
        <taxon>Pseudomonadota</taxon>
        <taxon>Alphaproteobacteria</taxon>
        <taxon>Rhodobacterales</taxon>
        <taxon>Roseobacteraceae</taxon>
        <taxon>Leisingera</taxon>
    </lineage>
</organism>
<feature type="region of interest" description="Disordered" evidence="1">
    <location>
        <begin position="128"/>
        <end position="159"/>
    </location>
</feature>
<dbReference type="STRING" id="999552.METH_10645"/>